<evidence type="ECO:0000256" key="6">
    <source>
        <dbReference type="ARBA" id="ARBA00022932"/>
    </source>
</evidence>
<dbReference type="GO" id="GO:0003677">
    <property type="term" value="F:DNA binding"/>
    <property type="evidence" value="ECO:0007669"/>
    <property type="project" value="InterPro"/>
</dbReference>
<evidence type="ECO:0000259" key="10">
    <source>
        <dbReference type="Pfam" id="PF21694"/>
    </source>
</evidence>
<proteinExistence type="inferred from homology"/>
<dbReference type="Gene3D" id="1.20.272.10">
    <property type="match status" value="1"/>
</dbReference>
<dbReference type="InterPro" id="IPR027417">
    <property type="entry name" value="P-loop_NTPase"/>
</dbReference>
<evidence type="ECO:0000256" key="5">
    <source>
        <dbReference type="ARBA" id="ARBA00022705"/>
    </source>
</evidence>
<dbReference type="GO" id="GO:0003887">
    <property type="term" value="F:DNA-directed DNA polymerase activity"/>
    <property type="evidence" value="ECO:0007669"/>
    <property type="project" value="UniProtKB-KW"/>
</dbReference>
<dbReference type="PANTHER" id="PTHR34388">
    <property type="entry name" value="DNA POLYMERASE III SUBUNIT DELTA"/>
    <property type="match status" value="1"/>
</dbReference>
<dbReference type="Gene3D" id="1.10.8.60">
    <property type="match status" value="1"/>
</dbReference>
<accession>A0A7M2RI98</accession>
<comment type="similarity">
    <text evidence="7">Belongs to the DNA polymerase HolA subunit family.</text>
</comment>
<dbReference type="SUPFAM" id="SSF48019">
    <property type="entry name" value="post-AAA+ oligomerization domain-like"/>
    <property type="match status" value="1"/>
</dbReference>
<name>A0A7M2RI98_9FIRM</name>
<dbReference type="GO" id="GO:0009360">
    <property type="term" value="C:DNA polymerase III complex"/>
    <property type="evidence" value="ECO:0007669"/>
    <property type="project" value="InterPro"/>
</dbReference>
<evidence type="ECO:0000313" key="11">
    <source>
        <dbReference type="EMBL" id="QOV20063.1"/>
    </source>
</evidence>
<dbReference type="InterPro" id="IPR005790">
    <property type="entry name" value="DNA_polIII_delta"/>
</dbReference>
<feature type="domain" description="DNA polymerase III delta subunit-like C-terminal" evidence="10">
    <location>
        <begin position="203"/>
        <end position="322"/>
    </location>
</feature>
<dbReference type="PANTHER" id="PTHR34388:SF1">
    <property type="entry name" value="DNA POLYMERASE III SUBUNIT DELTA"/>
    <property type="match status" value="1"/>
</dbReference>
<keyword evidence="6" id="KW-0239">DNA-directed DNA polymerase</keyword>
<dbReference type="InterPro" id="IPR010372">
    <property type="entry name" value="DNA_pol3_delta_N"/>
</dbReference>
<comment type="catalytic activity">
    <reaction evidence="8">
        <text>DNA(n) + a 2'-deoxyribonucleoside 5'-triphosphate = DNA(n+1) + diphosphate</text>
        <dbReference type="Rhea" id="RHEA:22508"/>
        <dbReference type="Rhea" id="RHEA-COMP:17339"/>
        <dbReference type="Rhea" id="RHEA-COMP:17340"/>
        <dbReference type="ChEBI" id="CHEBI:33019"/>
        <dbReference type="ChEBI" id="CHEBI:61560"/>
        <dbReference type="ChEBI" id="CHEBI:173112"/>
        <dbReference type="EC" id="2.7.7.7"/>
    </reaction>
</comment>
<dbReference type="Proteomes" id="UP000593601">
    <property type="component" value="Chromosome"/>
</dbReference>
<dbReference type="Pfam" id="PF21694">
    <property type="entry name" value="DNA_pol3_delta_C"/>
    <property type="match status" value="1"/>
</dbReference>
<dbReference type="GO" id="GO:0006261">
    <property type="term" value="P:DNA-templated DNA replication"/>
    <property type="evidence" value="ECO:0007669"/>
    <property type="project" value="TreeGrafter"/>
</dbReference>
<dbReference type="Gene3D" id="3.40.50.300">
    <property type="entry name" value="P-loop containing nucleotide triphosphate hydrolases"/>
    <property type="match status" value="1"/>
</dbReference>
<evidence type="ECO:0000256" key="3">
    <source>
        <dbReference type="ARBA" id="ARBA00022679"/>
    </source>
</evidence>
<evidence type="ECO:0000256" key="7">
    <source>
        <dbReference type="ARBA" id="ARBA00034754"/>
    </source>
</evidence>
<reference evidence="11 12" key="1">
    <citation type="submission" date="2020-10" db="EMBL/GenBank/DDBJ databases">
        <title>Blautia liquoris sp.nov., isolated from the mud in a fermentation cellar used for the production of Chinese strong-flavoured liquor.</title>
        <authorList>
            <person name="Lu L."/>
        </authorList>
    </citation>
    <scope>NUCLEOTIDE SEQUENCE [LARGE SCALE GENOMIC DNA]</scope>
    <source>
        <strain evidence="11 12">LZLJ-3</strain>
    </source>
</reference>
<feature type="domain" description="DNA polymerase III delta N-terminal" evidence="9">
    <location>
        <begin position="17"/>
        <end position="128"/>
    </location>
</feature>
<organism evidence="11 12">
    <name type="scientific">Blautia liquoris</name>
    <dbReference type="NCBI Taxonomy" id="2779518"/>
    <lineage>
        <taxon>Bacteria</taxon>
        <taxon>Bacillati</taxon>
        <taxon>Bacillota</taxon>
        <taxon>Clostridia</taxon>
        <taxon>Lachnospirales</taxon>
        <taxon>Lachnospiraceae</taxon>
        <taxon>Blautia</taxon>
    </lineage>
</organism>
<dbReference type="InterPro" id="IPR048466">
    <property type="entry name" value="DNA_pol3_delta-like_C"/>
</dbReference>
<keyword evidence="4 11" id="KW-0548">Nucleotidyltransferase</keyword>
<dbReference type="NCBIfam" id="TIGR01128">
    <property type="entry name" value="holA"/>
    <property type="match status" value="1"/>
</dbReference>
<dbReference type="KEGG" id="bliq:INP51_03680"/>
<keyword evidence="5" id="KW-0235">DNA replication</keyword>
<dbReference type="EC" id="2.7.7.7" evidence="1"/>
<dbReference type="Pfam" id="PF06144">
    <property type="entry name" value="DNA_pol3_delta"/>
    <property type="match status" value="1"/>
</dbReference>
<dbReference type="AlphaFoldDB" id="A0A7M2RI98"/>
<keyword evidence="3 11" id="KW-0808">Transferase</keyword>
<evidence type="ECO:0000256" key="8">
    <source>
        <dbReference type="ARBA" id="ARBA00049244"/>
    </source>
</evidence>
<dbReference type="InterPro" id="IPR008921">
    <property type="entry name" value="DNA_pol3_clamp-load_cplx_C"/>
</dbReference>
<dbReference type="SUPFAM" id="SSF52540">
    <property type="entry name" value="P-loop containing nucleoside triphosphate hydrolases"/>
    <property type="match status" value="1"/>
</dbReference>
<sequence>MKSIIEDIKNKDFKRVYLLYGEETYLKIQFRDKLCHALNQEDTMNYSEFEGKGQNEGQIIDLAETMPFFSDHRLILLQDTGFFKNKADRMADYMAELPDYICMIFVESEVDKRSRMYKAVRKYGRTVEFVSQDEKTLARWVLGTLKRENKKITKSDLDLFFTVTGTDMGNIERELEKLICYTMGRDVITDKDIKTICTAQITNQIFDMVRAVTAKQQKKALDLYYDLLSLKESPMKILALIAREFHMMLQVKGLQLEGSDIHTIAERTGLRDFVVRKYLPMTRSYSMEQLRAAMDDCITTETDVKTGRLSDAMSVELLIIRFSSKKSY</sequence>
<evidence type="ECO:0000259" key="9">
    <source>
        <dbReference type="Pfam" id="PF06144"/>
    </source>
</evidence>
<keyword evidence="12" id="KW-1185">Reference proteome</keyword>
<protein>
    <recommendedName>
        <fullName evidence="2">DNA polymerase III subunit delta</fullName>
        <ecNumber evidence="1">2.7.7.7</ecNumber>
    </recommendedName>
</protein>
<evidence type="ECO:0000313" key="12">
    <source>
        <dbReference type="Proteomes" id="UP000593601"/>
    </source>
</evidence>
<evidence type="ECO:0000256" key="1">
    <source>
        <dbReference type="ARBA" id="ARBA00012417"/>
    </source>
</evidence>
<gene>
    <name evidence="11" type="primary">holA</name>
    <name evidence="11" type="ORF">INP51_03680</name>
</gene>
<dbReference type="RefSeq" id="WP_193736383.1">
    <property type="nucleotide sequence ID" value="NZ_CP063304.1"/>
</dbReference>
<evidence type="ECO:0000256" key="4">
    <source>
        <dbReference type="ARBA" id="ARBA00022695"/>
    </source>
</evidence>
<dbReference type="EMBL" id="CP063304">
    <property type="protein sequence ID" value="QOV20063.1"/>
    <property type="molecule type" value="Genomic_DNA"/>
</dbReference>
<evidence type="ECO:0000256" key="2">
    <source>
        <dbReference type="ARBA" id="ARBA00017703"/>
    </source>
</evidence>